<keyword evidence="1" id="KW-0812">Transmembrane</keyword>
<proteinExistence type="predicted"/>
<keyword evidence="1" id="KW-0472">Membrane</keyword>
<reference evidence="2 3" key="1">
    <citation type="submission" date="2020-03" db="EMBL/GenBank/DDBJ databases">
        <title>Spirochaetal bacteria isolated from arthropods constitute a novel genus Entomospira genus novum within the order Spirochaetales.</title>
        <authorList>
            <person name="Grana-Miraglia L."/>
            <person name="Sikutova S."/>
            <person name="Fingerle V."/>
            <person name="Sing A."/>
            <person name="Castillo-Ramirez S."/>
            <person name="Margos G."/>
            <person name="Rudolf I."/>
        </authorList>
    </citation>
    <scope>NUCLEOTIDE SEQUENCE [LARGE SCALE GENOMIC DNA]</scope>
    <source>
        <strain evidence="2 3">BR193</strain>
    </source>
</reference>
<dbReference type="Proteomes" id="UP000711995">
    <property type="component" value="Unassembled WGS sequence"/>
</dbReference>
<evidence type="ECO:0000256" key="1">
    <source>
        <dbReference type="SAM" id="Phobius"/>
    </source>
</evidence>
<dbReference type="RefSeq" id="WP_167700062.1">
    <property type="nucleotide sequence ID" value="NZ_CP118174.1"/>
</dbReference>
<feature type="transmembrane region" description="Helical" evidence="1">
    <location>
        <begin position="9"/>
        <end position="26"/>
    </location>
</feature>
<protein>
    <submittedName>
        <fullName evidence="2">Uncharacterized protein</fullName>
    </submittedName>
</protein>
<dbReference type="EMBL" id="JAATLJ010000001">
    <property type="protein sequence ID" value="NIZ40465.1"/>
    <property type="molecule type" value="Genomic_DNA"/>
</dbReference>
<sequence>MVLVTKQRLFLFLVIVILMQVTFLLYIDHSMTHETDLKLLREQQLYLHIVSLVIFIGMVYWLYRTSRRIDRELKRIVTLAGTSKYNPERSRRTLGSLGEYLNDILAQVLLLSDKRRMKISAQNVLIEALQEMIPIFFVVVDIEGLVVGYSVSARERLGVGLTKSTFLGSLIPEFEVQQYLAHFSVHGASVSAGEYDCYPIYDENVLIHYVLVLDANTQQSEGVMQSLHQGAEKVIRKQNFLHKIGI</sequence>
<feature type="transmembrane region" description="Helical" evidence="1">
    <location>
        <begin position="46"/>
        <end position="63"/>
    </location>
</feature>
<accession>A0A968G9U9</accession>
<evidence type="ECO:0000313" key="2">
    <source>
        <dbReference type="EMBL" id="NIZ40465.1"/>
    </source>
</evidence>
<name>A0A968G9U9_9SPIO</name>
<organism evidence="2 3">
    <name type="scientific">Entomospira entomophila</name>
    <dbReference type="NCBI Taxonomy" id="2719988"/>
    <lineage>
        <taxon>Bacteria</taxon>
        <taxon>Pseudomonadati</taxon>
        <taxon>Spirochaetota</taxon>
        <taxon>Spirochaetia</taxon>
        <taxon>Spirochaetales</taxon>
        <taxon>Spirochaetaceae</taxon>
        <taxon>Entomospira</taxon>
    </lineage>
</organism>
<evidence type="ECO:0000313" key="3">
    <source>
        <dbReference type="Proteomes" id="UP000711995"/>
    </source>
</evidence>
<gene>
    <name evidence="2" type="ORF">HCT14_02905</name>
</gene>
<comment type="caution">
    <text evidence="2">The sequence shown here is derived from an EMBL/GenBank/DDBJ whole genome shotgun (WGS) entry which is preliminary data.</text>
</comment>
<dbReference type="AlphaFoldDB" id="A0A968G9U9"/>
<keyword evidence="1" id="KW-1133">Transmembrane helix</keyword>
<keyword evidence="3" id="KW-1185">Reference proteome</keyword>